<sequence>EVFTDPVSTPCGHNFCKNCISTHWDNSVLFKCPLCNEVFNTRPQMKINTMFSEMAAQFRCQEKPVSEKPGEVLCDVCTGTKVKAVKSCLVCVASYCETHLEHHLTAPRLRRHQLIDPVENLEDRMCTKHDKPLELFCKTDQTCVCLVCPALDHRDHQFVPLKEEYEEKKVELKTTGADQTERWQQVFRSSLL</sequence>
<dbReference type="PROSITE" id="PS00518">
    <property type="entry name" value="ZF_RING_1"/>
    <property type="match status" value="1"/>
</dbReference>
<dbReference type="SUPFAM" id="SSF57845">
    <property type="entry name" value="B-box zinc-binding domain"/>
    <property type="match status" value="1"/>
</dbReference>
<dbReference type="SMART" id="SM00336">
    <property type="entry name" value="BBOX"/>
    <property type="match status" value="1"/>
</dbReference>
<dbReference type="OMA" id="ETCITTH"/>
<feature type="domain" description="RING-type" evidence="5">
    <location>
        <begin position="10"/>
        <end position="36"/>
    </location>
</feature>
<dbReference type="PANTHER" id="PTHR25465">
    <property type="entry name" value="B-BOX DOMAIN CONTAINING"/>
    <property type="match status" value="1"/>
</dbReference>
<dbReference type="GeneTree" id="ENSGT01040000240385"/>
<dbReference type="Gene3D" id="4.10.830.40">
    <property type="match status" value="1"/>
</dbReference>
<keyword evidence="3" id="KW-0862">Zinc</keyword>
<dbReference type="Gene3D" id="3.30.40.10">
    <property type="entry name" value="Zinc/RING finger domain, C3HC4 (zinc finger)"/>
    <property type="match status" value="1"/>
</dbReference>
<name>A0A3P8VC66_CYNSE</name>
<dbReference type="InterPro" id="IPR017907">
    <property type="entry name" value="Znf_RING_CS"/>
</dbReference>
<evidence type="ECO:0000259" key="5">
    <source>
        <dbReference type="PROSITE" id="PS50089"/>
    </source>
</evidence>
<reference evidence="7" key="1">
    <citation type="submission" date="2025-08" db="UniProtKB">
        <authorList>
            <consortium name="Ensembl"/>
        </authorList>
    </citation>
    <scope>IDENTIFICATION</scope>
</reference>
<dbReference type="GO" id="GO:0008270">
    <property type="term" value="F:zinc ion binding"/>
    <property type="evidence" value="ECO:0007669"/>
    <property type="project" value="UniProtKB-KW"/>
</dbReference>
<evidence type="ECO:0000256" key="2">
    <source>
        <dbReference type="ARBA" id="ARBA00022771"/>
    </source>
</evidence>
<dbReference type="Pfam" id="PF13445">
    <property type="entry name" value="zf-RING_UBOX"/>
    <property type="match status" value="1"/>
</dbReference>
<protein>
    <submittedName>
        <fullName evidence="7">E3 ubiquitin/ISG15 ligase TRIM25-like</fullName>
    </submittedName>
</protein>
<dbReference type="InParanoid" id="A0A3P8VC66"/>
<evidence type="ECO:0000313" key="8">
    <source>
        <dbReference type="Proteomes" id="UP000265120"/>
    </source>
</evidence>
<dbReference type="Proteomes" id="UP000265120">
    <property type="component" value="Unassembled WGS sequence"/>
</dbReference>
<keyword evidence="1" id="KW-0479">Metal-binding</keyword>
<evidence type="ECO:0000256" key="3">
    <source>
        <dbReference type="ARBA" id="ARBA00022833"/>
    </source>
</evidence>
<dbReference type="PROSITE" id="PS50089">
    <property type="entry name" value="ZF_RING_2"/>
    <property type="match status" value="1"/>
</dbReference>
<proteinExistence type="predicted"/>
<organism evidence="7 8">
    <name type="scientific">Cynoglossus semilaevis</name>
    <name type="common">Tongue sole</name>
    <dbReference type="NCBI Taxonomy" id="244447"/>
    <lineage>
        <taxon>Eukaryota</taxon>
        <taxon>Metazoa</taxon>
        <taxon>Chordata</taxon>
        <taxon>Craniata</taxon>
        <taxon>Vertebrata</taxon>
        <taxon>Euteleostomi</taxon>
        <taxon>Actinopterygii</taxon>
        <taxon>Neopterygii</taxon>
        <taxon>Teleostei</taxon>
        <taxon>Neoteleostei</taxon>
        <taxon>Acanthomorphata</taxon>
        <taxon>Carangaria</taxon>
        <taxon>Pleuronectiformes</taxon>
        <taxon>Pleuronectoidei</taxon>
        <taxon>Cynoglossidae</taxon>
        <taxon>Cynoglossinae</taxon>
        <taxon>Cynoglossus</taxon>
    </lineage>
</organism>
<evidence type="ECO:0000256" key="4">
    <source>
        <dbReference type="PROSITE-ProRule" id="PRU00024"/>
    </source>
</evidence>
<dbReference type="InterPro" id="IPR013083">
    <property type="entry name" value="Znf_RING/FYVE/PHD"/>
</dbReference>
<dbReference type="SUPFAM" id="SSF57850">
    <property type="entry name" value="RING/U-box"/>
    <property type="match status" value="1"/>
</dbReference>
<dbReference type="Pfam" id="PF00643">
    <property type="entry name" value="zf-B_box"/>
    <property type="match status" value="1"/>
</dbReference>
<dbReference type="InterPro" id="IPR051051">
    <property type="entry name" value="E3_ubiq-ligase_TRIM/RNF"/>
</dbReference>
<keyword evidence="2 4" id="KW-0863">Zinc-finger</keyword>
<evidence type="ECO:0000256" key="1">
    <source>
        <dbReference type="ARBA" id="ARBA00022723"/>
    </source>
</evidence>
<feature type="domain" description="B box-type" evidence="6">
    <location>
        <begin position="121"/>
        <end position="161"/>
    </location>
</feature>
<dbReference type="CDD" id="cd19769">
    <property type="entry name" value="Bbox2_TRIM16-like"/>
    <property type="match status" value="1"/>
</dbReference>
<dbReference type="AlphaFoldDB" id="A0A3P8VC66"/>
<evidence type="ECO:0000259" key="6">
    <source>
        <dbReference type="PROSITE" id="PS50119"/>
    </source>
</evidence>
<dbReference type="PANTHER" id="PTHR25465:SF32">
    <property type="entry name" value="BLOODTHIRSTY-RELATED GENE FAMILY, MEMBER 16 ISOFORM X1-RELATED"/>
    <property type="match status" value="1"/>
</dbReference>
<accession>A0A3P8VC66</accession>
<evidence type="ECO:0000313" key="7">
    <source>
        <dbReference type="Ensembl" id="ENSCSEP00000011799.1"/>
    </source>
</evidence>
<dbReference type="Ensembl" id="ENSCSET00000011942.1">
    <property type="protein sequence ID" value="ENSCSEP00000011799.1"/>
    <property type="gene ID" value="ENSCSEG00000007604.1"/>
</dbReference>
<dbReference type="STRING" id="244447.ENSCSEP00000011799"/>
<reference evidence="7" key="2">
    <citation type="submission" date="2025-09" db="UniProtKB">
        <authorList>
            <consortium name="Ensembl"/>
        </authorList>
    </citation>
    <scope>IDENTIFICATION</scope>
</reference>
<dbReference type="Gene3D" id="3.30.160.60">
    <property type="entry name" value="Classic Zinc Finger"/>
    <property type="match status" value="1"/>
</dbReference>
<dbReference type="InterPro" id="IPR027370">
    <property type="entry name" value="Znf-RING_euk"/>
</dbReference>
<keyword evidence="8" id="KW-1185">Reference proteome</keyword>
<dbReference type="InterPro" id="IPR001841">
    <property type="entry name" value="Znf_RING"/>
</dbReference>
<dbReference type="PROSITE" id="PS50119">
    <property type="entry name" value="ZF_BBOX"/>
    <property type="match status" value="1"/>
</dbReference>
<dbReference type="InterPro" id="IPR000315">
    <property type="entry name" value="Znf_B-box"/>
</dbReference>